<keyword evidence="1" id="KW-1133">Transmembrane helix</keyword>
<gene>
    <name evidence="3" type="ORF">MMF94_06515</name>
</gene>
<feature type="transmembrane region" description="Helical" evidence="1">
    <location>
        <begin position="397"/>
        <end position="415"/>
    </location>
</feature>
<dbReference type="PANTHER" id="PTHR34473">
    <property type="entry name" value="UPF0699 TRANSMEMBRANE PROTEIN YDBS"/>
    <property type="match status" value="1"/>
</dbReference>
<feature type="transmembrane region" description="Helical" evidence="1">
    <location>
        <begin position="198"/>
        <end position="220"/>
    </location>
</feature>
<name>A0ABS9TA00_9PSEU</name>
<keyword evidence="1" id="KW-0812">Transmembrane</keyword>
<accession>A0ABS9TA00</accession>
<evidence type="ECO:0000313" key="3">
    <source>
        <dbReference type="EMBL" id="MCH6165326.1"/>
    </source>
</evidence>
<evidence type="ECO:0000259" key="2">
    <source>
        <dbReference type="Pfam" id="PF03703"/>
    </source>
</evidence>
<dbReference type="InterPro" id="IPR014529">
    <property type="entry name" value="UCP026631"/>
</dbReference>
<proteinExistence type="predicted"/>
<evidence type="ECO:0000256" key="1">
    <source>
        <dbReference type="SAM" id="Phobius"/>
    </source>
</evidence>
<dbReference type="Proteomes" id="UP001299970">
    <property type="component" value="Unassembled WGS sequence"/>
</dbReference>
<protein>
    <submittedName>
        <fullName evidence="3">PH domain-containing protein</fullName>
    </submittedName>
</protein>
<sequence length="540" mass="57627">MTPGTDVDATGADAPPVIETPWRRLDKRMLVVSPIAGLVRLLPVVLILLVTGRQGTPMQVWFPLGIGVLVVIGGVIRWRTTRYRITADRVELHTGWLRRQRRSVPRDRIRTVDLTAKLLHRIFGLSVVHVGAASGSPMESAGLQLDAVSKTEADRLRRELLDRTSTAAGPGTVERAPVAPPRPPATELARLNWSWLRFAPLTFSAIAGIGAMGAAVFNLIGELGVDPRDIPAVDDAADRLTSTPIWATIAVLAALLLVVAVVGAMVLFAERWYGYRLTREAGDPEAAATPSAGIGTGTLRVRRGLLTRRSLSVSEQRLRGVEVVEPLLLRAGRGACSKALSTGLTRSAQGGALQPPCPRPEAHRVASAALREQPHEITLAPLRKHPPAALQRRMTRAVLPTGVLVAGLFVAGSAVPFLAELAVPSLLLLPLTALVALDRFRNLGHELTARYLVSRQGSIQRRTVALQRAGVIGWTFRQSIFQRRSGLVTVEAITAAGAGGYQVLDVAAADGVALADASVPHLLTPFLATAAPADPQLGPR</sequence>
<evidence type="ECO:0000313" key="4">
    <source>
        <dbReference type="Proteomes" id="UP001299970"/>
    </source>
</evidence>
<dbReference type="RefSeq" id="WP_241035350.1">
    <property type="nucleotide sequence ID" value="NZ_BAAAJF010000023.1"/>
</dbReference>
<feature type="domain" description="YdbS-like PH" evidence="2">
    <location>
        <begin position="441"/>
        <end position="509"/>
    </location>
</feature>
<dbReference type="EMBL" id="JAKXMK010000004">
    <property type="protein sequence ID" value="MCH6165326.1"/>
    <property type="molecule type" value="Genomic_DNA"/>
</dbReference>
<feature type="domain" description="YdbS-like PH" evidence="2">
    <location>
        <begin position="78"/>
        <end position="159"/>
    </location>
</feature>
<dbReference type="PIRSF" id="PIRSF026631">
    <property type="entry name" value="UCP026631"/>
    <property type="match status" value="1"/>
</dbReference>
<organism evidence="3 4">
    <name type="scientific">Pseudonocardia alaniniphila</name>
    <dbReference type="NCBI Taxonomy" id="75291"/>
    <lineage>
        <taxon>Bacteria</taxon>
        <taxon>Bacillati</taxon>
        <taxon>Actinomycetota</taxon>
        <taxon>Actinomycetes</taxon>
        <taxon>Pseudonocardiales</taxon>
        <taxon>Pseudonocardiaceae</taxon>
        <taxon>Pseudonocardia</taxon>
    </lineage>
</organism>
<dbReference type="PANTHER" id="PTHR34473:SF2">
    <property type="entry name" value="UPF0699 TRANSMEMBRANE PROTEIN YDBT"/>
    <property type="match status" value="1"/>
</dbReference>
<keyword evidence="4" id="KW-1185">Reference proteome</keyword>
<feature type="transmembrane region" description="Helical" evidence="1">
    <location>
        <begin position="30"/>
        <end position="52"/>
    </location>
</feature>
<feature type="transmembrane region" description="Helical" evidence="1">
    <location>
        <begin position="58"/>
        <end position="76"/>
    </location>
</feature>
<dbReference type="InterPro" id="IPR005182">
    <property type="entry name" value="YdbS-like_PH"/>
</dbReference>
<keyword evidence="1" id="KW-0472">Membrane</keyword>
<feature type="transmembrane region" description="Helical" evidence="1">
    <location>
        <begin position="245"/>
        <end position="269"/>
    </location>
</feature>
<comment type="caution">
    <text evidence="3">The sequence shown here is derived from an EMBL/GenBank/DDBJ whole genome shotgun (WGS) entry which is preliminary data.</text>
</comment>
<dbReference type="Pfam" id="PF03703">
    <property type="entry name" value="bPH_2"/>
    <property type="match status" value="2"/>
</dbReference>
<reference evidence="3 4" key="1">
    <citation type="submission" date="2022-03" db="EMBL/GenBank/DDBJ databases">
        <title>Pseudonocardia alaer sp. nov., a novel actinomycete isolated from reed forest soil.</title>
        <authorList>
            <person name="Wang L."/>
        </authorList>
    </citation>
    <scope>NUCLEOTIDE SEQUENCE [LARGE SCALE GENOMIC DNA]</scope>
    <source>
        <strain evidence="3 4">Y-16303</strain>
    </source>
</reference>